<dbReference type="EMBL" id="FMAI01000015">
    <property type="protein sequence ID" value="SCB51193.1"/>
    <property type="molecule type" value="Genomic_DNA"/>
</dbReference>
<feature type="compositionally biased region" description="Polar residues" evidence="1">
    <location>
        <begin position="156"/>
        <end position="167"/>
    </location>
</feature>
<name>A0A1C3XG02_9BRAD</name>
<dbReference type="AlphaFoldDB" id="A0A1C3XG02"/>
<feature type="region of interest" description="Disordered" evidence="1">
    <location>
        <begin position="39"/>
        <end position="203"/>
    </location>
</feature>
<protein>
    <submittedName>
        <fullName evidence="3">Uncharacterized protein</fullName>
    </submittedName>
</protein>
<proteinExistence type="predicted"/>
<gene>
    <name evidence="3" type="ORF">GA0061098_101595</name>
</gene>
<sequence length="203" mass="19358">MSHAIPSIIVAIVASSCLLALVQAGGANAGSAGAGMGTAPGGAGGSAPSGMGTSAGNAGPSAPAGMGTKDTAPGGDLGTNSQPTNPNVQPATPARSRAAAQAARNAGAGHAQNGLPIGAIGSGTSNEDQKATGSASSQNRLRPATQAQGNTGVGSDVQSGRGSSLSDQRAARAGDKVLDAKAQVERRTTVSRKRATSPIGRGL</sequence>
<evidence type="ECO:0000256" key="1">
    <source>
        <dbReference type="SAM" id="MobiDB-lite"/>
    </source>
</evidence>
<feature type="compositionally biased region" description="Low complexity" evidence="1">
    <location>
        <begin position="48"/>
        <end position="65"/>
    </location>
</feature>
<evidence type="ECO:0000313" key="3">
    <source>
        <dbReference type="EMBL" id="SCB51193.1"/>
    </source>
</evidence>
<feature type="compositionally biased region" description="Polar residues" evidence="1">
    <location>
        <begin position="78"/>
        <end position="88"/>
    </location>
</feature>
<feature type="signal peptide" evidence="2">
    <location>
        <begin position="1"/>
        <end position="29"/>
    </location>
</feature>
<evidence type="ECO:0000313" key="4">
    <source>
        <dbReference type="Proteomes" id="UP000199184"/>
    </source>
</evidence>
<organism evidence="3 4">
    <name type="scientific">Bradyrhizobium shewense</name>
    <dbReference type="NCBI Taxonomy" id="1761772"/>
    <lineage>
        <taxon>Bacteria</taxon>
        <taxon>Pseudomonadati</taxon>
        <taxon>Pseudomonadota</taxon>
        <taxon>Alphaproteobacteria</taxon>
        <taxon>Hyphomicrobiales</taxon>
        <taxon>Nitrobacteraceae</taxon>
        <taxon>Bradyrhizobium</taxon>
    </lineage>
</organism>
<keyword evidence="4" id="KW-1185">Reference proteome</keyword>
<keyword evidence="2" id="KW-0732">Signal</keyword>
<feature type="compositionally biased region" description="Basic and acidic residues" evidence="1">
    <location>
        <begin position="169"/>
        <end position="188"/>
    </location>
</feature>
<accession>A0A1C3XG02</accession>
<feature type="chain" id="PRO_5008686621" evidence="2">
    <location>
        <begin position="30"/>
        <end position="203"/>
    </location>
</feature>
<reference evidence="4" key="1">
    <citation type="submission" date="2016-08" db="EMBL/GenBank/DDBJ databases">
        <authorList>
            <person name="Varghese N."/>
            <person name="Submissions Spin"/>
        </authorList>
    </citation>
    <scope>NUCLEOTIDE SEQUENCE [LARGE SCALE GENOMIC DNA]</scope>
    <source>
        <strain evidence="4">ERR11</strain>
    </source>
</reference>
<dbReference type="Proteomes" id="UP000199184">
    <property type="component" value="Unassembled WGS sequence"/>
</dbReference>
<evidence type="ECO:0000256" key="2">
    <source>
        <dbReference type="SAM" id="SignalP"/>
    </source>
</evidence>
<feature type="compositionally biased region" description="Low complexity" evidence="1">
    <location>
        <begin position="89"/>
        <end position="114"/>
    </location>
</feature>
<feature type="compositionally biased region" description="Polar residues" evidence="1">
    <location>
        <begin position="122"/>
        <end position="150"/>
    </location>
</feature>